<sequence>MEYEVFHDSAILAAKQVSNDAYRIFIEWLLPTLEQKNSTDIIEPIEIIPYYNAYRCITLLGTTINESDYD</sequence>
<name>A0A8H3QLT6_9GLOM</name>
<reference evidence="1" key="1">
    <citation type="submission" date="2019-10" db="EMBL/GenBank/DDBJ databases">
        <title>Conservation and host-specific expression of non-tandemly repeated heterogenous ribosome RNA gene in arbuscular mycorrhizal fungi.</title>
        <authorList>
            <person name="Maeda T."/>
            <person name="Kobayashi Y."/>
            <person name="Nakagawa T."/>
            <person name="Ezawa T."/>
            <person name="Yamaguchi K."/>
            <person name="Bino T."/>
            <person name="Nishimoto Y."/>
            <person name="Shigenobu S."/>
            <person name="Kawaguchi M."/>
        </authorList>
    </citation>
    <scope>NUCLEOTIDE SEQUENCE</scope>
    <source>
        <strain evidence="1">HR1</strain>
    </source>
</reference>
<dbReference type="Proteomes" id="UP000615446">
    <property type="component" value="Unassembled WGS sequence"/>
</dbReference>
<organism evidence="1 2">
    <name type="scientific">Rhizophagus clarus</name>
    <dbReference type="NCBI Taxonomy" id="94130"/>
    <lineage>
        <taxon>Eukaryota</taxon>
        <taxon>Fungi</taxon>
        <taxon>Fungi incertae sedis</taxon>
        <taxon>Mucoromycota</taxon>
        <taxon>Glomeromycotina</taxon>
        <taxon>Glomeromycetes</taxon>
        <taxon>Glomerales</taxon>
        <taxon>Glomeraceae</taxon>
        <taxon>Rhizophagus</taxon>
    </lineage>
</organism>
<protein>
    <submittedName>
        <fullName evidence="1">BTB/POZ protein</fullName>
    </submittedName>
</protein>
<comment type="caution">
    <text evidence="1">The sequence shown here is derived from an EMBL/GenBank/DDBJ whole genome shotgun (WGS) entry which is preliminary data.</text>
</comment>
<proteinExistence type="predicted"/>
<evidence type="ECO:0000313" key="2">
    <source>
        <dbReference type="Proteomes" id="UP000615446"/>
    </source>
</evidence>
<dbReference type="EMBL" id="BLAL01000074">
    <property type="protein sequence ID" value="GES83857.1"/>
    <property type="molecule type" value="Genomic_DNA"/>
</dbReference>
<gene>
    <name evidence="1" type="ORF">RCL2_001100700</name>
</gene>
<accession>A0A8H3QLT6</accession>
<evidence type="ECO:0000313" key="1">
    <source>
        <dbReference type="EMBL" id="GES83857.1"/>
    </source>
</evidence>
<dbReference type="OrthoDB" id="6359816at2759"/>
<dbReference type="AlphaFoldDB" id="A0A8H3QLT6"/>